<evidence type="ECO:0000256" key="2">
    <source>
        <dbReference type="PROSITE-ProRule" id="PRU00284"/>
    </source>
</evidence>
<keyword evidence="4" id="KW-0812">Transmembrane</keyword>
<dbReference type="GO" id="GO:0016020">
    <property type="term" value="C:membrane"/>
    <property type="evidence" value="ECO:0007669"/>
    <property type="project" value="InterPro"/>
</dbReference>
<evidence type="ECO:0000259" key="5">
    <source>
        <dbReference type="PROSITE" id="PS50111"/>
    </source>
</evidence>
<evidence type="ECO:0000256" key="1">
    <source>
        <dbReference type="ARBA" id="ARBA00023224"/>
    </source>
</evidence>
<evidence type="ECO:0000256" key="3">
    <source>
        <dbReference type="SAM" id="Coils"/>
    </source>
</evidence>
<name>A0A1H0FWV7_9BACI</name>
<keyword evidence="4" id="KW-0472">Membrane</keyword>
<dbReference type="GO" id="GO:0007165">
    <property type="term" value="P:signal transduction"/>
    <property type="evidence" value="ECO:0007669"/>
    <property type="project" value="UniProtKB-KW"/>
</dbReference>
<dbReference type="STRING" id="745820.SAMN04488053_105129"/>
<sequence length="490" mass="53985">METVQQMKQQDLQQKNYLAFGLFTFTLLAAGLMSLFKQDIGTTFIYITEIVVLTAVFVIFTYVVKKPGWFPLILVLLSYIFTYTGIFLTGGGMTITVIYFFLLFLAAIHLFRYVLIIGAAAGMVGHYLNSVFSTVDSMVLQENFSTILLTYILASILAYAIVSLSSKQMKQLEMFLSQSEKDTQEKEQSRKTLQTQVNQLVGNIAEVSAIVQENIQSQSEMASAVNEIAIGSTSQSQQIQTISTDAEEMRGNMQHIRTGALQLTNTSKAAETRTAEAADHSEKLNQEMEIYERKLSELNLNFQRLTEKIKETNTLSQDIIQVSEQTNLLALNASIEAARAGEAGKGFAVVADEIRKLAETSNTAAEKITANLRDVNSTNDEALKQMTDSRSTLSLQKEKTANVYTALQELGSVMKEIQETVVSFNEQAEMTEATAARIDATTSDLASVIEQASAGAQEVSATIENLNVQNGSIGEQMKTTEQTIRSLADN</sequence>
<accession>A0A1H0FWV7</accession>
<keyword evidence="3" id="KW-0175">Coiled coil</keyword>
<dbReference type="AlphaFoldDB" id="A0A1H0FWV7"/>
<dbReference type="SUPFAM" id="SSF58104">
    <property type="entry name" value="Methyl-accepting chemotaxis protein (MCP) signaling domain"/>
    <property type="match status" value="1"/>
</dbReference>
<evidence type="ECO:0000313" key="7">
    <source>
        <dbReference type="Proteomes" id="UP000198778"/>
    </source>
</evidence>
<keyword evidence="1 2" id="KW-0807">Transducer</keyword>
<dbReference type="PROSITE" id="PS50111">
    <property type="entry name" value="CHEMOTAXIS_TRANSDUC_2"/>
    <property type="match status" value="1"/>
</dbReference>
<dbReference type="PANTHER" id="PTHR32089:SF112">
    <property type="entry name" value="LYSOZYME-LIKE PROTEIN-RELATED"/>
    <property type="match status" value="1"/>
</dbReference>
<dbReference type="InterPro" id="IPR004089">
    <property type="entry name" value="MCPsignal_dom"/>
</dbReference>
<feature type="transmembrane region" description="Helical" evidence="4">
    <location>
        <begin position="97"/>
        <end position="124"/>
    </location>
</feature>
<dbReference type="Pfam" id="PF00015">
    <property type="entry name" value="MCPsignal"/>
    <property type="match status" value="1"/>
</dbReference>
<feature type="domain" description="Methyl-accepting transducer" evidence="5">
    <location>
        <begin position="210"/>
        <end position="467"/>
    </location>
</feature>
<feature type="transmembrane region" description="Helical" evidence="4">
    <location>
        <begin position="69"/>
        <end position="90"/>
    </location>
</feature>
<keyword evidence="7" id="KW-1185">Reference proteome</keyword>
<dbReference type="RefSeq" id="WP_175444246.1">
    <property type="nucleotide sequence ID" value="NZ_FNIL01000005.1"/>
</dbReference>
<feature type="transmembrane region" description="Helical" evidence="4">
    <location>
        <begin position="144"/>
        <end position="164"/>
    </location>
</feature>
<dbReference type="EMBL" id="FNIL01000005">
    <property type="protein sequence ID" value="SDN99090.1"/>
    <property type="molecule type" value="Genomic_DNA"/>
</dbReference>
<gene>
    <name evidence="6" type="ORF">SAMN04488053_105129</name>
</gene>
<dbReference type="SMART" id="SM00283">
    <property type="entry name" value="MA"/>
    <property type="match status" value="1"/>
</dbReference>
<dbReference type="PANTHER" id="PTHR32089">
    <property type="entry name" value="METHYL-ACCEPTING CHEMOTAXIS PROTEIN MCPB"/>
    <property type="match status" value="1"/>
</dbReference>
<feature type="transmembrane region" description="Helical" evidence="4">
    <location>
        <begin position="17"/>
        <end position="36"/>
    </location>
</feature>
<organism evidence="6 7">
    <name type="scientific">Alkalicoccus daliensis</name>
    <dbReference type="NCBI Taxonomy" id="745820"/>
    <lineage>
        <taxon>Bacteria</taxon>
        <taxon>Bacillati</taxon>
        <taxon>Bacillota</taxon>
        <taxon>Bacilli</taxon>
        <taxon>Bacillales</taxon>
        <taxon>Bacillaceae</taxon>
        <taxon>Alkalicoccus</taxon>
    </lineage>
</organism>
<protein>
    <submittedName>
        <fullName evidence="6">Methyl-accepting chemotaxis protein</fullName>
    </submittedName>
</protein>
<feature type="coiled-coil region" evidence="3">
    <location>
        <begin position="274"/>
        <end position="315"/>
    </location>
</feature>
<dbReference type="Gene3D" id="1.10.287.950">
    <property type="entry name" value="Methyl-accepting chemotaxis protein"/>
    <property type="match status" value="1"/>
</dbReference>
<feature type="transmembrane region" description="Helical" evidence="4">
    <location>
        <begin position="43"/>
        <end position="63"/>
    </location>
</feature>
<proteinExistence type="predicted"/>
<keyword evidence="4" id="KW-1133">Transmembrane helix</keyword>
<reference evidence="7" key="1">
    <citation type="submission" date="2016-10" db="EMBL/GenBank/DDBJ databases">
        <authorList>
            <person name="Varghese N."/>
            <person name="Submissions S."/>
        </authorList>
    </citation>
    <scope>NUCLEOTIDE SEQUENCE [LARGE SCALE GENOMIC DNA]</scope>
    <source>
        <strain evidence="7">CGMCC 1.10369</strain>
    </source>
</reference>
<evidence type="ECO:0000256" key="4">
    <source>
        <dbReference type="SAM" id="Phobius"/>
    </source>
</evidence>
<dbReference type="Proteomes" id="UP000198778">
    <property type="component" value="Unassembled WGS sequence"/>
</dbReference>
<evidence type="ECO:0000313" key="6">
    <source>
        <dbReference type="EMBL" id="SDN99090.1"/>
    </source>
</evidence>